<sequence>MDFVELPSAVARPRACPAAPSQWTPPPAASWTREEIHMIQELFLSEENVIQIRDISIHDGSRQSHVEHALAVSVAPERGNTTSMLLSPIEADDTFSQPVVVDDEKEATTAFCFEAIDPFKTVAMAPPDRMDDKAKRAVWRAPFGVARASDDQALDHVLVKLRAKVATLDRIYYSRCMNVSSADGVCVHKMKLLLATQRLERVIQGLSQENGRLKTDASSYAQRCASLLHKSSKSGVELQQLCQSIGEPVCAVAVSEGMTTALHCSMDGQVLRDQHDQNGWRYKSLVTRDNLFTYNLSKEYAKDVDMHEVMQKSWEHAYNAKRLSSIYYGSIHVRLVKQVEKKAIVIYDVANHDATRVDRVVAVLFRAQMANGFLLGVRSINAPPTTASDGVRPMDCTLWQRYERKKDGGFTFTSGGRLSYSSRADVEFMAVEIQCLHLRWENRVLGSAQLQL</sequence>
<proteinExistence type="predicted"/>
<comment type="caution">
    <text evidence="1">The sequence shown here is derived from an EMBL/GenBank/DDBJ whole genome shotgun (WGS) entry which is preliminary data.</text>
</comment>
<organism evidence="1 2">
    <name type="scientific">Hyaloperonospora brassicae</name>
    <name type="common">Brassica downy mildew</name>
    <name type="synonym">Peronospora brassicae</name>
    <dbReference type="NCBI Taxonomy" id="162125"/>
    <lineage>
        <taxon>Eukaryota</taxon>
        <taxon>Sar</taxon>
        <taxon>Stramenopiles</taxon>
        <taxon>Oomycota</taxon>
        <taxon>Peronosporomycetes</taxon>
        <taxon>Peronosporales</taxon>
        <taxon>Peronosporaceae</taxon>
        <taxon>Hyaloperonospora</taxon>
    </lineage>
</organism>
<protein>
    <recommendedName>
        <fullName evidence="3">START domain-containing protein</fullName>
    </recommendedName>
</protein>
<reference evidence="1" key="1">
    <citation type="submission" date="2022-12" db="EMBL/GenBank/DDBJ databases">
        <authorList>
            <person name="Webb A."/>
        </authorList>
    </citation>
    <scope>NUCLEOTIDE SEQUENCE</scope>
    <source>
        <strain evidence="1">Hp1</strain>
    </source>
</reference>
<gene>
    <name evidence="1" type="ORF">HBR001_LOCUS8353</name>
</gene>
<evidence type="ECO:0000313" key="1">
    <source>
        <dbReference type="EMBL" id="CAI5741059.1"/>
    </source>
</evidence>
<dbReference type="Proteomes" id="UP001162031">
    <property type="component" value="Unassembled WGS sequence"/>
</dbReference>
<keyword evidence="2" id="KW-1185">Reference proteome</keyword>
<evidence type="ECO:0000313" key="2">
    <source>
        <dbReference type="Proteomes" id="UP001162031"/>
    </source>
</evidence>
<accession>A0AAV0UW33</accession>
<dbReference type="AlphaFoldDB" id="A0AAV0UW33"/>
<evidence type="ECO:0008006" key="3">
    <source>
        <dbReference type="Google" id="ProtNLM"/>
    </source>
</evidence>
<name>A0AAV0UW33_HYABA</name>
<dbReference type="EMBL" id="CANTFL010001447">
    <property type="protein sequence ID" value="CAI5741059.1"/>
    <property type="molecule type" value="Genomic_DNA"/>
</dbReference>